<gene>
    <name evidence="2" type="ORF">MCOR_10851</name>
</gene>
<dbReference type="AlphaFoldDB" id="A0A6J8ASD6"/>
<dbReference type="OrthoDB" id="9985837at2759"/>
<protein>
    <recommendedName>
        <fullName evidence="1">PiggyBac transposable element-derived protein domain-containing protein</fullName>
    </recommendedName>
</protein>
<dbReference type="InterPro" id="IPR029526">
    <property type="entry name" value="PGBD"/>
</dbReference>
<dbReference type="PANTHER" id="PTHR46599:SF3">
    <property type="entry name" value="PIGGYBAC TRANSPOSABLE ELEMENT-DERIVED PROTEIN 4"/>
    <property type="match status" value="1"/>
</dbReference>
<proteinExistence type="predicted"/>
<dbReference type="PANTHER" id="PTHR46599">
    <property type="entry name" value="PIGGYBAC TRANSPOSABLE ELEMENT-DERIVED PROTEIN 4"/>
    <property type="match status" value="1"/>
</dbReference>
<name>A0A6J8ASD6_MYTCO</name>
<evidence type="ECO:0000313" key="2">
    <source>
        <dbReference type="EMBL" id="CAC5372919.1"/>
    </source>
</evidence>
<organism evidence="2 3">
    <name type="scientific">Mytilus coruscus</name>
    <name type="common">Sea mussel</name>
    <dbReference type="NCBI Taxonomy" id="42192"/>
    <lineage>
        <taxon>Eukaryota</taxon>
        <taxon>Metazoa</taxon>
        <taxon>Spiralia</taxon>
        <taxon>Lophotrochozoa</taxon>
        <taxon>Mollusca</taxon>
        <taxon>Bivalvia</taxon>
        <taxon>Autobranchia</taxon>
        <taxon>Pteriomorphia</taxon>
        <taxon>Mytilida</taxon>
        <taxon>Mytiloidea</taxon>
        <taxon>Mytilidae</taxon>
        <taxon>Mytilinae</taxon>
        <taxon>Mytilus</taxon>
    </lineage>
</organism>
<reference evidence="2 3" key="1">
    <citation type="submission" date="2020-06" db="EMBL/GenBank/DDBJ databases">
        <authorList>
            <person name="Li R."/>
            <person name="Bekaert M."/>
        </authorList>
    </citation>
    <scope>NUCLEOTIDE SEQUENCE [LARGE SCALE GENOMIC DNA]</scope>
    <source>
        <strain evidence="3">wild</strain>
    </source>
</reference>
<evidence type="ECO:0000259" key="1">
    <source>
        <dbReference type="Pfam" id="PF13843"/>
    </source>
</evidence>
<feature type="domain" description="PiggyBac transposable element-derived protein" evidence="1">
    <location>
        <begin position="7"/>
        <end position="110"/>
    </location>
</feature>
<sequence>MYQNVLSTDQFYHTPVLPNTTSRDRFTQIMRYLHFANSELEPLPGAQSYDPLYEVKPLKDHFNIFNTCFNHEYNPKRNVTIDERMISFKVDFNFDSTCMPSKPHKWEVKERRKIPKGQVWLLAESQNRFIEYKDIYPHDPGRRAIPQLHLASNVVKRCLQGAQLEGTAACGTVRINRSGLPVDILVMCKRLEGINQLGDMEFRQKGCLVAAAWKDKEIVNVLSKVHDNSSAQVLRPVNTGGN</sequence>
<accession>A0A6J8ASD6</accession>
<dbReference type="EMBL" id="CACVKT020001876">
    <property type="protein sequence ID" value="CAC5372919.1"/>
    <property type="molecule type" value="Genomic_DNA"/>
</dbReference>
<evidence type="ECO:0000313" key="3">
    <source>
        <dbReference type="Proteomes" id="UP000507470"/>
    </source>
</evidence>
<dbReference type="Pfam" id="PF13843">
    <property type="entry name" value="DDE_Tnp_1_7"/>
    <property type="match status" value="1"/>
</dbReference>
<keyword evidence="3" id="KW-1185">Reference proteome</keyword>
<dbReference type="Proteomes" id="UP000507470">
    <property type="component" value="Unassembled WGS sequence"/>
</dbReference>